<evidence type="ECO:0000313" key="2">
    <source>
        <dbReference type="EMBL" id="KAL2727899.1"/>
    </source>
</evidence>
<dbReference type="EMBL" id="JAYRBN010000100">
    <property type="protein sequence ID" value="KAL2727899.1"/>
    <property type="molecule type" value="Genomic_DNA"/>
</dbReference>
<organism evidence="2 3">
    <name type="scientific">Vespula maculifrons</name>
    <name type="common">Eastern yellow jacket</name>
    <name type="synonym">Wasp</name>
    <dbReference type="NCBI Taxonomy" id="7453"/>
    <lineage>
        <taxon>Eukaryota</taxon>
        <taxon>Metazoa</taxon>
        <taxon>Ecdysozoa</taxon>
        <taxon>Arthropoda</taxon>
        <taxon>Hexapoda</taxon>
        <taxon>Insecta</taxon>
        <taxon>Pterygota</taxon>
        <taxon>Neoptera</taxon>
        <taxon>Endopterygota</taxon>
        <taxon>Hymenoptera</taxon>
        <taxon>Apocrita</taxon>
        <taxon>Aculeata</taxon>
        <taxon>Vespoidea</taxon>
        <taxon>Vespidae</taxon>
        <taxon>Vespinae</taxon>
        <taxon>Vespula</taxon>
    </lineage>
</organism>
<gene>
    <name evidence="2" type="ORF">V1477_017175</name>
</gene>
<feature type="region of interest" description="Disordered" evidence="1">
    <location>
        <begin position="230"/>
        <end position="317"/>
    </location>
</feature>
<accession>A0ABD2B5A5</accession>
<sequence length="317" mass="35401">MALSQEQQTVSLMTRICYDPCETLYDNSNKMSRLCKSKSVTCEKRELPFRCSTVKSRNFTCVFTIQGSALCRGDAFCRSPTRGKERKKKEKTQITNVKDRMYKGEEERRTRSFLIQQKHNLFHCTCTKQEESSKNTTKPMFAASAREELSKYKRTSLASDGPRPDPLVHREVDIIVDRQRVGTVNKAKDLSTDECGANVTLTQHVKGGVNGRRCVSRAKANVGIIPNLQEAQSTASSRSNKSNFITRRKVSTSVRSNSSSGDSNSSSSSSSSSGSSGSSSSSSSSSSRFLVEIHKRLKNRQGEQRINKDPSFDFYAY</sequence>
<feature type="compositionally biased region" description="Low complexity" evidence="1">
    <location>
        <begin position="256"/>
        <end position="287"/>
    </location>
</feature>
<keyword evidence="3" id="KW-1185">Reference proteome</keyword>
<dbReference type="AlphaFoldDB" id="A0ABD2B5A5"/>
<name>A0ABD2B5A5_VESMC</name>
<comment type="caution">
    <text evidence="2">The sequence shown here is derived from an EMBL/GenBank/DDBJ whole genome shotgun (WGS) entry which is preliminary data.</text>
</comment>
<protein>
    <submittedName>
        <fullName evidence="2">Uncharacterized protein</fullName>
    </submittedName>
</protein>
<dbReference type="Proteomes" id="UP001607303">
    <property type="component" value="Unassembled WGS sequence"/>
</dbReference>
<feature type="compositionally biased region" description="Basic and acidic residues" evidence="1">
    <location>
        <begin position="300"/>
        <end position="311"/>
    </location>
</feature>
<proteinExistence type="predicted"/>
<evidence type="ECO:0000256" key="1">
    <source>
        <dbReference type="SAM" id="MobiDB-lite"/>
    </source>
</evidence>
<feature type="compositionally biased region" description="Polar residues" evidence="1">
    <location>
        <begin position="230"/>
        <end position="255"/>
    </location>
</feature>
<reference evidence="2 3" key="1">
    <citation type="journal article" date="2024" name="Ann. Entomol. Soc. Am.">
        <title>Genomic analyses of the southern and eastern yellowjacket wasps (Hymenoptera: Vespidae) reveal evolutionary signatures of social life.</title>
        <authorList>
            <person name="Catto M.A."/>
            <person name="Caine P.B."/>
            <person name="Orr S.E."/>
            <person name="Hunt B.G."/>
            <person name="Goodisman M.A.D."/>
        </authorList>
    </citation>
    <scope>NUCLEOTIDE SEQUENCE [LARGE SCALE GENOMIC DNA]</scope>
    <source>
        <strain evidence="2">232</strain>
        <tissue evidence="2">Head and thorax</tissue>
    </source>
</reference>
<evidence type="ECO:0000313" key="3">
    <source>
        <dbReference type="Proteomes" id="UP001607303"/>
    </source>
</evidence>